<dbReference type="EMBL" id="BBMS01000019">
    <property type="protein sequence ID" value="GAL26503.1"/>
    <property type="molecule type" value="Genomic_DNA"/>
</dbReference>
<dbReference type="Proteomes" id="UP000029223">
    <property type="component" value="Unassembled WGS sequence"/>
</dbReference>
<accession>A0ABQ0JCL3</accession>
<evidence type="ECO:0000313" key="1">
    <source>
        <dbReference type="EMBL" id="GAL26503.1"/>
    </source>
</evidence>
<organism evidence="1 2">
    <name type="scientific">Vibrio variabilis</name>
    <dbReference type="NCBI Taxonomy" id="990271"/>
    <lineage>
        <taxon>Bacteria</taxon>
        <taxon>Pseudomonadati</taxon>
        <taxon>Pseudomonadota</taxon>
        <taxon>Gammaproteobacteria</taxon>
        <taxon>Vibrionales</taxon>
        <taxon>Vibrionaceae</taxon>
        <taxon>Vibrio</taxon>
    </lineage>
</organism>
<proteinExistence type="predicted"/>
<evidence type="ECO:0000313" key="2">
    <source>
        <dbReference type="Proteomes" id="UP000029223"/>
    </source>
</evidence>
<gene>
    <name evidence="1" type="ORF">JCM19239_5338</name>
</gene>
<comment type="caution">
    <text evidence="1">The sequence shown here is derived from an EMBL/GenBank/DDBJ whole genome shotgun (WGS) entry which is preliminary data.</text>
</comment>
<name>A0ABQ0JCL3_9VIBR</name>
<protein>
    <submittedName>
        <fullName evidence="1">Uncharacterized protein</fullName>
    </submittedName>
</protein>
<keyword evidence="2" id="KW-1185">Reference proteome</keyword>
<reference evidence="2" key="1">
    <citation type="submission" date="2014-09" db="EMBL/GenBank/DDBJ databases">
        <title>Vibrio variabilis JCM 19239. (C206) whole genome shotgun sequence.</title>
        <authorList>
            <person name="Sawabe T."/>
            <person name="Meirelles P."/>
            <person name="Nakanishi M."/>
            <person name="Sayaka M."/>
            <person name="Hattori M."/>
            <person name="Ohkuma M."/>
        </authorList>
    </citation>
    <scope>NUCLEOTIDE SEQUENCE [LARGE SCALE GENOMIC DNA]</scope>
    <source>
        <strain evidence="2">JCM 19239</strain>
    </source>
</reference>
<sequence length="39" mass="4605">MEVSQIWMVIAKLFPLSDVEMRKGHNRGLFVRFVRQNGD</sequence>